<dbReference type="EMBL" id="CP021474">
    <property type="protein sequence ID" value="ARW19315.1"/>
    <property type="molecule type" value="Genomic_DNA"/>
</dbReference>
<dbReference type="InterPro" id="IPR009057">
    <property type="entry name" value="Homeodomain-like_sf"/>
</dbReference>
<dbReference type="RefSeq" id="WP_011673620.1">
    <property type="nucleotide sequence ID" value="NZ_CP028264.1"/>
</dbReference>
<dbReference type="GeneID" id="33061398"/>
<keyword evidence="1 2" id="KW-0238">DNA-binding</keyword>
<name>A0A1Y0VMA9_PEDPE</name>
<dbReference type="Gene3D" id="1.10.357.10">
    <property type="entry name" value="Tetracycline Repressor, domain 2"/>
    <property type="match status" value="1"/>
</dbReference>
<dbReference type="GO" id="GO:0003677">
    <property type="term" value="F:DNA binding"/>
    <property type="evidence" value="ECO:0007669"/>
    <property type="project" value="UniProtKB-UniRule"/>
</dbReference>
<sequence length="216" mass="25634">MPKQTFFNLKDEKRQRIIDAAEREFSQCPLYESSINNIIKDAKIPRGSFYQYFDDLSDLYGYYFSLILEDIQENLIDSVQEADGDIFSAVKKYAGEYMKEIISGNHRDFYRNFFLGANISKRSKDGKHPGFDVYHSDRMKELRVNLKKEVNWKLLKVTNEKDQNMIQQLIMMIFFHSFANYFVHSNNTDSDPAEVQKEIERNLNWLEFGARRTEDK</sequence>
<dbReference type="Pfam" id="PF17924">
    <property type="entry name" value="TetR_C_19"/>
    <property type="match status" value="1"/>
</dbReference>
<organism evidence="4 5">
    <name type="scientific">Pediococcus pentosaceus</name>
    <dbReference type="NCBI Taxonomy" id="1255"/>
    <lineage>
        <taxon>Bacteria</taxon>
        <taxon>Bacillati</taxon>
        <taxon>Bacillota</taxon>
        <taxon>Bacilli</taxon>
        <taxon>Lactobacillales</taxon>
        <taxon>Lactobacillaceae</taxon>
        <taxon>Pediococcus</taxon>
    </lineage>
</organism>
<dbReference type="OMA" id="QTAMHAV"/>
<dbReference type="InterPro" id="IPR001647">
    <property type="entry name" value="HTH_TetR"/>
</dbReference>
<dbReference type="AlphaFoldDB" id="A0A1Y0VMA9"/>
<evidence type="ECO:0000313" key="5">
    <source>
        <dbReference type="Proteomes" id="UP000196118"/>
    </source>
</evidence>
<evidence type="ECO:0000256" key="2">
    <source>
        <dbReference type="PROSITE-ProRule" id="PRU00335"/>
    </source>
</evidence>
<evidence type="ECO:0000313" key="4">
    <source>
        <dbReference type="EMBL" id="ARW19315.1"/>
    </source>
</evidence>
<gene>
    <name evidence="4" type="ORF">S100892_00728</name>
</gene>
<reference evidence="4 5" key="1">
    <citation type="submission" date="2017-05" db="EMBL/GenBank/DDBJ databases">
        <title>Genome sequence of Pediococcus pentosaceus strain SRCM100892.</title>
        <authorList>
            <person name="Cho S.H."/>
        </authorList>
    </citation>
    <scope>NUCLEOTIDE SEQUENCE [LARGE SCALE GENOMIC DNA]</scope>
    <source>
        <strain evidence="4 5">SRCM100892</strain>
    </source>
</reference>
<accession>A0A1Y0VMA9</accession>
<dbReference type="SUPFAM" id="SSF46689">
    <property type="entry name" value="Homeodomain-like"/>
    <property type="match status" value="1"/>
</dbReference>
<dbReference type="Pfam" id="PF00440">
    <property type="entry name" value="TetR_N"/>
    <property type="match status" value="1"/>
</dbReference>
<proteinExistence type="predicted"/>
<feature type="DNA-binding region" description="H-T-H motif" evidence="2">
    <location>
        <begin position="34"/>
        <end position="53"/>
    </location>
</feature>
<dbReference type="PROSITE" id="PS50977">
    <property type="entry name" value="HTH_TETR_2"/>
    <property type="match status" value="1"/>
</dbReference>
<dbReference type="Proteomes" id="UP000196118">
    <property type="component" value="Chromosome"/>
</dbReference>
<protein>
    <recommendedName>
        <fullName evidence="3">HTH tetR-type domain-containing protein</fullName>
    </recommendedName>
</protein>
<evidence type="ECO:0000256" key="1">
    <source>
        <dbReference type="ARBA" id="ARBA00023125"/>
    </source>
</evidence>
<evidence type="ECO:0000259" key="3">
    <source>
        <dbReference type="PROSITE" id="PS50977"/>
    </source>
</evidence>
<feature type="domain" description="HTH tetR-type" evidence="3">
    <location>
        <begin position="11"/>
        <end position="71"/>
    </location>
</feature>